<dbReference type="AlphaFoldDB" id="A0A8T0FEE5"/>
<evidence type="ECO:0000256" key="1">
    <source>
        <dbReference type="SAM" id="MobiDB-lite"/>
    </source>
</evidence>
<organism evidence="2 3">
    <name type="scientific">Argiope bruennichi</name>
    <name type="common">Wasp spider</name>
    <name type="synonym">Aranea bruennichi</name>
    <dbReference type="NCBI Taxonomy" id="94029"/>
    <lineage>
        <taxon>Eukaryota</taxon>
        <taxon>Metazoa</taxon>
        <taxon>Ecdysozoa</taxon>
        <taxon>Arthropoda</taxon>
        <taxon>Chelicerata</taxon>
        <taxon>Arachnida</taxon>
        <taxon>Araneae</taxon>
        <taxon>Araneomorphae</taxon>
        <taxon>Entelegynae</taxon>
        <taxon>Araneoidea</taxon>
        <taxon>Araneidae</taxon>
        <taxon>Argiope</taxon>
    </lineage>
</organism>
<protein>
    <submittedName>
        <fullName evidence="2">Uncharacterized protein</fullName>
    </submittedName>
</protein>
<comment type="caution">
    <text evidence="2">The sequence shown here is derived from an EMBL/GenBank/DDBJ whole genome shotgun (WGS) entry which is preliminary data.</text>
</comment>
<reference evidence="2" key="2">
    <citation type="submission" date="2020-06" db="EMBL/GenBank/DDBJ databases">
        <authorList>
            <person name="Sheffer M."/>
        </authorList>
    </citation>
    <scope>NUCLEOTIDE SEQUENCE</scope>
</reference>
<proteinExistence type="predicted"/>
<accession>A0A8T0FEE5</accession>
<gene>
    <name evidence="2" type="ORF">HNY73_006781</name>
</gene>
<evidence type="ECO:0000313" key="3">
    <source>
        <dbReference type="Proteomes" id="UP000807504"/>
    </source>
</evidence>
<keyword evidence="3" id="KW-1185">Reference proteome</keyword>
<evidence type="ECO:0000313" key="2">
    <source>
        <dbReference type="EMBL" id="KAF8788775.1"/>
    </source>
</evidence>
<feature type="region of interest" description="Disordered" evidence="1">
    <location>
        <begin position="103"/>
        <end position="123"/>
    </location>
</feature>
<dbReference type="Proteomes" id="UP000807504">
    <property type="component" value="Unassembled WGS sequence"/>
</dbReference>
<sequence>MRVIFVFQKSLDNDRHQVTLRRQGFDSYRSDFSERQRKLAIISDKTPPRLLQSKPLQGELQWRAFSSSGAFSAELSKAVSSFSKEWGGMQGVGEGVELIQPCHRFSEDAGKGPGARKGEDPLH</sequence>
<name>A0A8T0FEE5_ARGBR</name>
<reference evidence="2" key="1">
    <citation type="journal article" date="2020" name="bioRxiv">
        <title>Chromosome-level reference genome of the European wasp spider Argiope bruennichi: a resource for studies on range expansion and evolutionary adaptation.</title>
        <authorList>
            <person name="Sheffer M.M."/>
            <person name="Hoppe A."/>
            <person name="Krehenwinkel H."/>
            <person name="Uhl G."/>
            <person name="Kuss A.W."/>
            <person name="Jensen L."/>
            <person name="Jensen C."/>
            <person name="Gillespie R.G."/>
            <person name="Hoff K.J."/>
            <person name="Prost S."/>
        </authorList>
    </citation>
    <scope>NUCLEOTIDE SEQUENCE</scope>
</reference>
<feature type="compositionally biased region" description="Basic and acidic residues" evidence="1">
    <location>
        <begin position="104"/>
        <end position="123"/>
    </location>
</feature>
<dbReference type="EMBL" id="JABXBU010000012">
    <property type="protein sequence ID" value="KAF8788775.1"/>
    <property type="molecule type" value="Genomic_DNA"/>
</dbReference>